<keyword evidence="2 5" id="KW-0812">Transmembrane</keyword>
<name>A0A3S4ZN77_9PLAT</name>
<evidence type="ECO:0000259" key="6">
    <source>
        <dbReference type="Pfam" id="PF01490"/>
    </source>
</evidence>
<evidence type="ECO:0000256" key="1">
    <source>
        <dbReference type="ARBA" id="ARBA00004370"/>
    </source>
</evidence>
<gene>
    <name evidence="7" type="ORF">PXEA_LOCUS9145</name>
</gene>
<feature type="transmembrane region" description="Helical" evidence="5">
    <location>
        <begin position="24"/>
        <end position="43"/>
    </location>
</feature>
<organism evidence="7 8">
    <name type="scientific">Protopolystoma xenopodis</name>
    <dbReference type="NCBI Taxonomy" id="117903"/>
    <lineage>
        <taxon>Eukaryota</taxon>
        <taxon>Metazoa</taxon>
        <taxon>Spiralia</taxon>
        <taxon>Lophotrochozoa</taxon>
        <taxon>Platyhelminthes</taxon>
        <taxon>Monogenea</taxon>
        <taxon>Polyopisthocotylea</taxon>
        <taxon>Polystomatidea</taxon>
        <taxon>Polystomatidae</taxon>
        <taxon>Protopolystoma</taxon>
    </lineage>
</organism>
<sequence>MLLRTRSTYSCIAAAVWPRGGRPLVSLVVITELFGALVLYLILLGQSAASLLSHLPGLAEWPPVVWTLIVCYVQLPLLMWPRMKVVAWFTVVAVFGLLISLVCVVVCCMMALPGGEVRWSNLPQPEPTKLPVSLGRGCRALLTSTTCQHYFWYA</sequence>
<dbReference type="Proteomes" id="UP000784294">
    <property type="component" value="Unassembled WGS sequence"/>
</dbReference>
<dbReference type="AlphaFoldDB" id="A0A3S4ZN77"/>
<keyword evidence="4 5" id="KW-0472">Membrane</keyword>
<evidence type="ECO:0000256" key="5">
    <source>
        <dbReference type="SAM" id="Phobius"/>
    </source>
</evidence>
<comment type="subcellular location">
    <subcellularLocation>
        <location evidence="1">Membrane</location>
    </subcellularLocation>
</comment>
<feature type="transmembrane region" description="Helical" evidence="5">
    <location>
        <begin position="63"/>
        <end position="80"/>
    </location>
</feature>
<dbReference type="GO" id="GO:0016020">
    <property type="term" value="C:membrane"/>
    <property type="evidence" value="ECO:0007669"/>
    <property type="project" value="UniProtKB-SubCell"/>
</dbReference>
<comment type="caution">
    <text evidence="7">The sequence shown here is derived from an EMBL/GenBank/DDBJ whole genome shotgun (WGS) entry which is preliminary data.</text>
</comment>
<evidence type="ECO:0000313" key="8">
    <source>
        <dbReference type="Proteomes" id="UP000784294"/>
    </source>
</evidence>
<dbReference type="EMBL" id="CAAALY010025551">
    <property type="protein sequence ID" value="VEL15705.1"/>
    <property type="molecule type" value="Genomic_DNA"/>
</dbReference>
<reference evidence="7" key="1">
    <citation type="submission" date="2018-11" db="EMBL/GenBank/DDBJ databases">
        <authorList>
            <consortium name="Pathogen Informatics"/>
        </authorList>
    </citation>
    <scope>NUCLEOTIDE SEQUENCE</scope>
</reference>
<feature type="domain" description="Amino acid transporter transmembrane" evidence="6">
    <location>
        <begin position="5"/>
        <end position="118"/>
    </location>
</feature>
<dbReference type="Gene3D" id="1.10.4160.10">
    <property type="entry name" value="Hydantoin permease"/>
    <property type="match status" value="1"/>
</dbReference>
<dbReference type="InterPro" id="IPR013057">
    <property type="entry name" value="AA_transpt_TM"/>
</dbReference>
<evidence type="ECO:0000256" key="2">
    <source>
        <dbReference type="ARBA" id="ARBA00022692"/>
    </source>
</evidence>
<proteinExistence type="predicted"/>
<keyword evidence="3 5" id="KW-1133">Transmembrane helix</keyword>
<evidence type="ECO:0000256" key="4">
    <source>
        <dbReference type="ARBA" id="ARBA00023136"/>
    </source>
</evidence>
<accession>A0A3S4ZN77</accession>
<keyword evidence="8" id="KW-1185">Reference proteome</keyword>
<dbReference type="OrthoDB" id="6021076at2759"/>
<evidence type="ECO:0000256" key="3">
    <source>
        <dbReference type="ARBA" id="ARBA00022989"/>
    </source>
</evidence>
<protein>
    <recommendedName>
        <fullName evidence="6">Amino acid transporter transmembrane domain-containing protein</fullName>
    </recommendedName>
</protein>
<feature type="transmembrane region" description="Helical" evidence="5">
    <location>
        <begin position="87"/>
        <end position="112"/>
    </location>
</feature>
<evidence type="ECO:0000313" key="7">
    <source>
        <dbReference type="EMBL" id="VEL15705.1"/>
    </source>
</evidence>
<dbReference type="Pfam" id="PF01490">
    <property type="entry name" value="Aa_trans"/>
    <property type="match status" value="1"/>
</dbReference>